<sequence>MGWREGYPAEGDLSGLVRAESVLGTAMERSDELVQGLTWTGQAVAEVWTGAPFDAWAERVQATSAWCTQMYEIADTARRAVAAYVSGVDELVAEHAAICLSIEDVESRARAAGVPVEADLAWMTVRRGMFAGVGTGVESGTGSGATGPAPLWTVEAFEDELWGLVEQVQGLAERRRALDTRLRDTVAGVVPAGWAARREVFAAAGVSEPRKMTPVVLAQALAGQVSSGPTATDEVLQAFFDEYGTQEQVMSAFFIALGGRGTLGLMDGGGGQYDDVQGKDLELVRAVRAGFAVGSAGWRRERAEVFADGLFGKIDPSEDPRTSGWAIVTLATLFEGPPYAGEQVAVAVADRLDELDRRWPVVADGYMLGPHAVLEAERKVHGLRVLNDTGSRSPANAILRTLAQYPQTASDWLVAAPHGGRVEHWFGAYAWGDRGGFDGPLALLSATQDPSVRGVSASDGEVVLDLVAMERAARLASRGLTGLVENPTWRMEELNAAECVLLADVINANWVAIHTRWTDREATASSDDAVISGKPEFARTEDRLPLAQFEPDVVTRMFGAAGLTDEGQARLQQGYREFVGASIYAASVSGIPVTDQVREVQNLMSVAVERIEGSEDWARLDVVGRAAQDASSNAATTLLLLGILASGVPTAGATWAIAMGAGIGLSALTLQTSVDARANERIAGVEDDTKAGIDARYRAELTGDLTVAAALLDVPLPPHPSTLSSPFSASLALSGPPTMTEDLWLDACTEAVNDEYARLSGAQPGSQPFDVSEKAWTRRTDQEGRPNDG</sequence>
<organism evidence="2 3">
    <name type="scientific">Cellulosimicrobium arenosum</name>
    <dbReference type="NCBI Taxonomy" id="2708133"/>
    <lineage>
        <taxon>Bacteria</taxon>
        <taxon>Bacillati</taxon>
        <taxon>Actinomycetota</taxon>
        <taxon>Actinomycetes</taxon>
        <taxon>Micrococcales</taxon>
        <taxon>Promicromonosporaceae</taxon>
        <taxon>Cellulosimicrobium</taxon>
    </lineage>
</organism>
<feature type="region of interest" description="Disordered" evidence="1">
    <location>
        <begin position="759"/>
        <end position="789"/>
    </location>
</feature>
<keyword evidence="3" id="KW-1185">Reference proteome</keyword>
<protein>
    <submittedName>
        <fullName evidence="2">Uncharacterized protein</fullName>
    </submittedName>
</protein>
<dbReference type="Proteomes" id="UP000610846">
    <property type="component" value="Unassembled WGS sequence"/>
</dbReference>
<dbReference type="RefSeq" id="WP_191828204.1">
    <property type="nucleotide sequence ID" value="NZ_JACYHB010000003.1"/>
</dbReference>
<accession>A0A927G843</accession>
<evidence type="ECO:0000313" key="3">
    <source>
        <dbReference type="Proteomes" id="UP000610846"/>
    </source>
</evidence>
<reference evidence="2" key="2">
    <citation type="submission" date="2020-09" db="EMBL/GenBank/DDBJ databases">
        <authorList>
            <person name="Yu Y."/>
        </authorList>
    </citation>
    <scope>NUCLEOTIDE SEQUENCE</scope>
    <source>
        <strain evidence="2">KCTC 49039</strain>
    </source>
</reference>
<dbReference type="EMBL" id="JACYHB010000003">
    <property type="protein sequence ID" value="MBD8078643.1"/>
    <property type="molecule type" value="Genomic_DNA"/>
</dbReference>
<evidence type="ECO:0000313" key="2">
    <source>
        <dbReference type="EMBL" id="MBD8078643.1"/>
    </source>
</evidence>
<name>A0A927G843_9MICO</name>
<dbReference type="AlphaFoldDB" id="A0A927G843"/>
<feature type="compositionally biased region" description="Basic and acidic residues" evidence="1">
    <location>
        <begin position="771"/>
        <end position="789"/>
    </location>
</feature>
<proteinExistence type="predicted"/>
<reference evidence="2" key="1">
    <citation type="journal article" date="2018" name="Curr. Microbiol.">
        <title>Cellulosimicrobium arenosum sp. nov., Isolated from Marine Sediment Sand.</title>
        <authorList>
            <person name="Oh M."/>
            <person name="Kim J.H."/>
            <person name="Yoon J.H."/>
            <person name="Schumann P."/>
            <person name="Kim W."/>
        </authorList>
    </citation>
    <scope>NUCLEOTIDE SEQUENCE</scope>
    <source>
        <strain evidence="2">KCTC 49039</strain>
    </source>
</reference>
<evidence type="ECO:0000256" key="1">
    <source>
        <dbReference type="SAM" id="MobiDB-lite"/>
    </source>
</evidence>
<gene>
    <name evidence="2" type="ORF">IF651_06160</name>
</gene>
<comment type="caution">
    <text evidence="2">The sequence shown here is derived from an EMBL/GenBank/DDBJ whole genome shotgun (WGS) entry which is preliminary data.</text>
</comment>